<reference evidence="1 2" key="1">
    <citation type="journal article" date="2019" name="Nat. Ecol. Evol.">
        <title>Megaphylogeny resolves global patterns of mushroom evolution.</title>
        <authorList>
            <person name="Varga T."/>
            <person name="Krizsan K."/>
            <person name="Foldi C."/>
            <person name="Dima B."/>
            <person name="Sanchez-Garcia M."/>
            <person name="Sanchez-Ramirez S."/>
            <person name="Szollosi G.J."/>
            <person name="Szarkandi J.G."/>
            <person name="Papp V."/>
            <person name="Albert L."/>
            <person name="Andreopoulos W."/>
            <person name="Angelini C."/>
            <person name="Antonin V."/>
            <person name="Barry K.W."/>
            <person name="Bougher N.L."/>
            <person name="Buchanan P."/>
            <person name="Buyck B."/>
            <person name="Bense V."/>
            <person name="Catcheside P."/>
            <person name="Chovatia M."/>
            <person name="Cooper J."/>
            <person name="Damon W."/>
            <person name="Desjardin D."/>
            <person name="Finy P."/>
            <person name="Geml J."/>
            <person name="Haridas S."/>
            <person name="Hughes K."/>
            <person name="Justo A."/>
            <person name="Karasinski D."/>
            <person name="Kautmanova I."/>
            <person name="Kiss B."/>
            <person name="Kocsube S."/>
            <person name="Kotiranta H."/>
            <person name="LaButti K.M."/>
            <person name="Lechner B.E."/>
            <person name="Liimatainen K."/>
            <person name="Lipzen A."/>
            <person name="Lukacs Z."/>
            <person name="Mihaltcheva S."/>
            <person name="Morgado L.N."/>
            <person name="Niskanen T."/>
            <person name="Noordeloos M.E."/>
            <person name="Ohm R.A."/>
            <person name="Ortiz-Santana B."/>
            <person name="Ovrebo C."/>
            <person name="Racz N."/>
            <person name="Riley R."/>
            <person name="Savchenko A."/>
            <person name="Shiryaev A."/>
            <person name="Soop K."/>
            <person name="Spirin V."/>
            <person name="Szebenyi C."/>
            <person name="Tomsovsky M."/>
            <person name="Tulloss R.E."/>
            <person name="Uehling J."/>
            <person name="Grigoriev I.V."/>
            <person name="Vagvolgyi C."/>
            <person name="Papp T."/>
            <person name="Martin F.M."/>
            <person name="Miettinen O."/>
            <person name="Hibbett D.S."/>
            <person name="Nagy L.G."/>
        </authorList>
    </citation>
    <scope>NUCLEOTIDE SEQUENCE [LARGE SCALE GENOMIC DNA]</scope>
    <source>
        <strain evidence="1 2">NL-1719</strain>
    </source>
</reference>
<sequence length="371" mass="41811">MPTYPLLAQMTFSAPFPHAFLPELEDEIFSLALVDRIIDPVDLLLLSRRLKDRFGPQVQYTTVVSYSLKKYPQDLTRQSIKTHGHHTRHLLIGNDEDALDKDALNEDALDEDTLDEDALNEDAPDNDDEDSDICLINDIFRYCPNIERFALRGGYSLGAFTPGLIRMESLRYLSIWLDDLLFLDKLDDSETAGEADNVKAWATITRFLFSRITHLEIQGKIGSISNVKALSYFTSLTHLCVFRPTSKALVGDLLKMCPILEVLVLSDTAEEEDAEGPSDVLADILNYMEQSVADILNILRVHNNGANITAVENTEEIDPEMNEDTVDDARIVVIPHSKVDTVAAWKKDVRSGEDIWVKAEKIMQERTQKTA</sequence>
<gene>
    <name evidence="1" type="ORF">BDN72DRAFT_933053</name>
</gene>
<protein>
    <submittedName>
        <fullName evidence="1">Uncharacterized protein</fullName>
    </submittedName>
</protein>
<dbReference type="Proteomes" id="UP000308600">
    <property type="component" value="Unassembled WGS sequence"/>
</dbReference>
<proteinExistence type="predicted"/>
<accession>A0ACD3A948</accession>
<keyword evidence="2" id="KW-1185">Reference proteome</keyword>
<evidence type="ECO:0000313" key="1">
    <source>
        <dbReference type="EMBL" id="TFK62205.1"/>
    </source>
</evidence>
<organism evidence="1 2">
    <name type="scientific">Pluteus cervinus</name>
    <dbReference type="NCBI Taxonomy" id="181527"/>
    <lineage>
        <taxon>Eukaryota</taxon>
        <taxon>Fungi</taxon>
        <taxon>Dikarya</taxon>
        <taxon>Basidiomycota</taxon>
        <taxon>Agaricomycotina</taxon>
        <taxon>Agaricomycetes</taxon>
        <taxon>Agaricomycetidae</taxon>
        <taxon>Agaricales</taxon>
        <taxon>Pluteineae</taxon>
        <taxon>Pluteaceae</taxon>
        <taxon>Pluteus</taxon>
    </lineage>
</organism>
<dbReference type="EMBL" id="ML208598">
    <property type="protein sequence ID" value="TFK62205.1"/>
    <property type="molecule type" value="Genomic_DNA"/>
</dbReference>
<name>A0ACD3A948_9AGAR</name>
<evidence type="ECO:0000313" key="2">
    <source>
        <dbReference type="Proteomes" id="UP000308600"/>
    </source>
</evidence>